<feature type="transmembrane region" description="Helical" evidence="1">
    <location>
        <begin position="131"/>
        <end position="151"/>
    </location>
</feature>
<sequence length="228" mass="26077">MNSVSVIIPAYNEEKTLKETVLGAMKVLSKLKVDYEIIIINDGSTDGTRGEADSLKKNKRILVLHHKKNEGFGKTIKDGIHAARKEFITGLPGDNDTSPRLLLDLIERKNEADLIIAYMENPEERSVLRRLLSFVFVIIMNLTFGLGLAYYNSYFICRRKLLNQIRLRSKSFSIFAEAKVKLIKSGASYREIPFQHMARKYDRSKAVGIKSFANIVEMYFGLIKDIYF</sequence>
<dbReference type="InterPro" id="IPR029044">
    <property type="entry name" value="Nucleotide-diphossugar_trans"/>
</dbReference>
<dbReference type="Pfam" id="PF00535">
    <property type="entry name" value="Glycos_transf_2"/>
    <property type="match status" value="1"/>
</dbReference>
<evidence type="ECO:0000256" key="1">
    <source>
        <dbReference type="SAM" id="Phobius"/>
    </source>
</evidence>
<dbReference type="EMBL" id="MFJE01000021">
    <property type="protein sequence ID" value="OGG14339.1"/>
    <property type="molecule type" value="Genomic_DNA"/>
</dbReference>
<accession>A0A1F5ZPE7</accession>
<dbReference type="CDD" id="cd04179">
    <property type="entry name" value="DPM_DPG-synthase_like"/>
    <property type="match status" value="1"/>
</dbReference>
<dbReference type="STRING" id="1798375.A2773_03510"/>
<dbReference type="PANTHER" id="PTHR48090:SF7">
    <property type="entry name" value="RFBJ PROTEIN"/>
    <property type="match status" value="1"/>
</dbReference>
<proteinExistence type="predicted"/>
<keyword evidence="1" id="KW-0812">Transmembrane</keyword>
<comment type="caution">
    <text evidence="3">The sequence shown here is derived from an EMBL/GenBank/DDBJ whole genome shotgun (WGS) entry which is preliminary data.</text>
</comment>
<dbReference type="InterPro" id="IPR001173">
    <property type="entry name" value="Glyco_trans_2-like"/>
</dbReference>
<name>A0A1F5ZPE7_9BACT</name>
<keyword evidence="1" id="KW-0472">Membrane</keyword>
<feature type="domain" description="Glycosyltransferase 2-like" evidence="2">
    <location>
        <begin position="5"/>
        <end position="163"/>
    </location>
</feature>
<evidence type="ECO:0000313" key="4">
    <source>
        <dbReference type="Proteomes" id="UP000177383"/>
    </source>
</evidence>
<reference evidence="3 4" key="1">
    <citation type="journal article" date="2016" name="Nat. Commun.">
        <title>Thousands of microbial genomes shed light on interconnected biogeochemical processes in an aquifer system.</title>
        <authorList>
            <person name="Anantharaman K."/>
            <person name="Brown C.T."/>
            <person name="Hug L.A."/>
            <person name="Sharon I."/>
            <person name="Castelle C.J."/>
            <person name="Probst A.J."/>
            <person name="Thomas B.C."/>
            <person name="Singh A."/>
            <person name="Wilkins M.J."/>
            <person name="Karaoz U."/>
            <person name="Brodie E.L."/>
            <person name="Williams K.H."/>
            <person name="Hubbard S.S."/>
            <person name="Banfield J.F."/>
        </authorList>
    </citation>
    <scope>NUCLEOTIDE SEQUENCE [LARGE SCALE GENOMIC DNA]</scope>
</reference>
<dbReference type="SUPFAM" id="SSF53448">
    <property type="entry name" value="Nucleotide-diphospho-sugar transferases"/>
    <property type="match status" value="1"/>
</dbReference>
<gene>
    <name evidence="3" type="ORF">A2773_03510</name>
</gene>
<dbReference type="Proteomes" id="UP000177383">
    <property type="component" value="Unassembled WGS sequence"/>
</dbReference>
<protein>
    <recommendedName>
        <fullName evidence="2">Glycosyltransferase 2-like domain-containing protein</fullName>
    </recommendedName>
</protein>
<dbReference type="InterPro" id="IPR050256">
    <property type="entry name" value="Glycosyltransferase_2"/>
</dbReference>
<organism evidence="3 4">
    <name type="scientific">Candidatus Gottesmanbacteria bacterium RIFCSPHIGHO2_01_FULL_39_10</name>
    <dbReference type="NCBI Taxonomy" id="1798375"/>
    <lineage>
        <taxon>Bacteria</taxon>
        <taxon>Candidatus Gottesmaniibacteriota</taxon>
    </lineage>
</organism>
<dbReference type="Gene3D" id="3.90.550.10">
    <property type="entry name" value="Spore Coat Polysaccharide Biosynthesis Protein SpsA, Chain A"/>
    <property type="match status" value="1"/>
</dbReference>
<dbReference type="AlphaFoldDB" id="A0A1F5ZPE7"/>
<keyword evidence="1" id="KW-1133">Transmembrane helix</keyword>
<evidence type="ECO:0000313" key="3">
    <source>
        <dbReference type="EMBL" id="OGG14339.1"/>
    </source>
</evidence>
<dbReference type="PANTHER" id="PTHR48090">
    <property type="entry name" value="UNDECAPRENYL-PHOSPHATE 4-DEOXY-4-FORMAMIDO-L-ARABINOSE TRANSFERASE-RELATED"/>
    <property type="match status" value="1"/>
</dbReference>
<evidence type="ECO:0000259" key="2">
    <source>
        <dbReference type="Pfam" id="PF00535"/>
    </source>
</evidence>